<reference evidence="3 4" key="1">
    <citation type="journal article" date="2015" name="Sci. Rep.">
        <title>Genome of the facultative scuticociliatosis pathogen Pseudocohnilembus persalinus provides insight into its virulence through horizontal gene transfer.</title>
        <authorList>
            <person name="Xiong J."/>
            <person name="Wang G."/>
            <person name="Cheng J."/>
            <person name="Tian M."/>
            <person name="Pan X."/>
            <person name="Warren A."/>
            <person name="Jiang C."/>
            <person name="Yuan D."/>
            <person name="Miao W."/>
        </authorList>
    </citation>
    <scope>NUCLEOTIDE SEQUENCE [LARGE SCALE GENOMIC DNA]</scope>
    <source>
        <strain evidence="3">36N120E</strain>
    </source>
</reference>
<feature type="region of interest" description="Disordered" evidence="2">
    <location>
        <begin position="276"/>
        <end position="331"/>
    </location>
</feature>
<evidence type="ECO:0000256" key="1">
    <source>
        <dbReference type="ARBA" id="ARBA00008315"/>
    </source>
</evidence>
<comment type="similarity">
    <text evidence="1">Belongs to the CFAP97 family.</text>
</comment>
<proteinExistence type="inferred from homology"/>
<feature type="compositionally biased region" description="Acidic residues" evidence="2">
    <location>
        <begin position="396"/>
        <end position="409"/>
    </location>
</feature>
<protein>
    <submittedName>
        <fullName evidence="3">Uncharacterized protein</fullName>
    </submittedName>
</protein>
<evidence type="ECO:0000313" key="4">
    <source>
        <dbReference type="Proteomes" id="UP000054937"/>
    </source>
</evidence>
<dbReference type="InterPro" id="IPR029488">
    <property type="entry name" value="Hmw/CFAP97"/>
</dbReference>
<feature type="compositionally biased region" description="Low complexity" evidence="2">
    <location>
        <begin position="316"/>
        <end position="330"/>
    </location>
</feature>
<feature type="compositionally biased region" description="Basic and acidic residues" evidence="2">
    <location>
        <begin position="419"/>
        <end position="431"/>
    </location>
</feature>
<dbReference type="InParanoid" id="A0A0V0QYB7"/>
<evidence type="ECO:0000313" key="3">
    <source>
        <dbReference type="EMBL" id="KRX07287.1"/>
    </source>
</evidence>
<dbReference type="InterPro" id="IPR038792">
    <property type="entry name" value="CFAP97D1/2"/>
</dbReference>
<dbReference type="PANTHER" id="PTHR33768">
    <property type="entry name" value="MIP11318P"/>
    <property type="match status" value="1"/>
</dbReference>
<accession>A0A0V0QYB7</accession>
<comment type="caution">
    <text evidence="3">The sequence shown here is derived from an EMBL/GenBank/DDBJ whole genome shotgun (WGS) entry which is preliminary data.</text>
</comment>
<sequence length="477" mass="56608">MSAHVDTSSPQCFDYTAFNKKKIQLLEDRQTEIERENQMLLNKITKIMATEKGQTQKKNPVRFQRVGINETKRKNDLIKITIENQNILKRIKDKKSVYDARTLAKEYQKHKQIKKNLCEYPVLENKLQSSTYDNNASIIDPNYRENMQTQQDDVSNLSNGYKNQRRSQSTKNNMAGKRLEPLHYEPGQLGHRVLMKKSRKLGTNLFIIEVSIKDGIFRITADDVENPLTRVLEMFESDGMKVVQQFFDGSVERLIDNLKITDKIYIKGLEKYQQEEKQQQSVQQNQKQNNKQPQSGQKFIHPNHQVHRQQEDKQNEQQQQIPQSHLSQQLNQDQEMHVYQNINSENEESQVERKIKQVQQENEQEQINQQQNQLRKINDQNEDQQVKTHQYKQNNDEEEYGQEDFEDEQQNNNNSQLNKKLENSQLKKEQQNIHTNTKLDQSQKQQTQNDQQSQQEQKNQNQNDSDIKYEDEECEID</sequence>
<dbReference type="OrthoDB" id="292876at2759"/>
<name>A0A0V0QYB7_PSEPJ</name>
<organism evidence="3 4">
    <name type="scientific">Pseudocohnilembus persalinus</name>
    <name type="common">Ciliate</name>
    <dbReference type="NCBI Taxonomy" id="266149"/>
    <lineage>
        <taxon>Eukaryota</taxon>
        <taxon>Sar</taxon>
        <taxon>Alveolata</taxon>
        <taxon>Ciliophora</taxon>
        <taxon>Intramacronucleata</taxon>
        <taxon>Oligohymenophorea</taxon>
        <taxon>Scuticociliatia</taxon>
        <taxon>Philasterida</taxon>
        <taxon>Pseudocohnilembidae</taxon>
        <taxon>Pseudocohnilembus</taxon>
    </lineage>
</organism>
<gene>
    <name evidence="3" type="ORF">PPERSA_06902</name>
</gene>
<keyword evidence="4" id="KW-1185">Reference proteome</keyword>
<dbReference type="Proteomes" id="UP000054937">
    <property type="component" value="Unassembled WGS sequence"/>
</dbReference>
<dbReference type="AlphaFoldDB" id="A0A0V0QYB7"/>
<dbReference type="EMBL" id="LDAU01000084">
    <property type="protein sequence ID" value="KRX07287.1"/>
    <property type="molecule type" value="Genomic_DNA"/>
</dbReference>
<feature type="compositionally biased region" description="Polar residues" evidence="2">
    <location>
        <begin position="154"/>
        <end position="173"/>
    </location>
</feature>
<dbReference type="Pfam" id="PF13879">
    <property type="entry name" value="Hmw_CFAP97"/>
    <property type="match status" value="1"/>
</dbReference>
<dbReference type="OMA" id="QKRENCI"/>
<feature type="compositionally biased region" description="Low complexity" evidence="2">
    <location>
        <begin position="440"/>
        <end position="464"/>
    </location>
</feature>
<feature type="region of interest" description="Disordered" evidence="2">
    <location>
        <begin position="154"/>
        <end position="175"/>
    </location>
</feature>
<feature type="region of interest" description="Disordered" evidence="2">
    <location>
        <begin position="344"/>
        <end position="477"/>
    </location>
</feature>
<evidence type="ECO:0000256" key="2">
    <source>
        <dbReference type="SAM" id="MobiDB-lite"/>
    </source>
</evidence>
<feature type="compositionally biased region" description="Low complexity" evidence="2">
    <location>
        <begin position="357"/>
        <end position="373"/>
    </location>
</feature>
<dbReference type="PANTHER" id="PTHR33768:SF3">
    <property type="entry name" value="MIP11318P"/>
    <property type="match status" value="1"/>
</dbReference>
<feature type="compositionally biased region" description="Low complexity" evidence="2">
    <location>
        <begin position="279"/>
        <end position="298"/>
    </location>
</feature>